<proteinExistence type="predicted"/>
<sequence>MNKFSKIPFFLIILSAVVMLIFSGCGLNETEQSIVGLWGIDFDELEEPGDSGVNLYFDFRDDGTVILSAVTGILNMYGNPLVPTHFDYKATIDTITMTGFYGFVVMEYQIESGPVDDQMTISLVAVDIKLLPIDLSEGMETGISFPLTRIIDYNEQLMYARALKEAEDNE</sequence>
<dbReference type="PROSITE" id="PS51257">
    <property type="entry name" value="PROKAR_LIPOPROTEIN"/>
    <property type="match status" value="1"/>
</dbReference>
<accession>A0AAJ1II00</accession>
<protein>
    <submittedName>
        <fullName evidence="2">Uncharacterized protein</fullName>
    </submittedName>
</protein>
<dbReference type="AlphaFoldDB" id="A0AAJ1II00"/>
<keyword evidence="1" id="KW-0812">Transmembrane</keyword>
<feature type="transmembrane region" description="Helical" evidence="1">
    <location>
        <begin position="7"/>
        <end position="24"/>
    </location>
</feature>
<name>A0AAJ1II00_9SPIO</name>
<dbReference type="Proteomes" id="UP001221217">
    <property type="component" value="Unassembled WGS sequence"/>
</dbReference>
<comment type="caution">
    <text evidence="2">The sequence shown here is derived from an EMBL/GenBank/DDBJ whole genome shotgun (WGS) entry which is preliminary data.</text>
</comment>
<gene>
    <name evidence="2" type="ORF">PQJ61_16215</name>
</gene>
<organism evidence="2 3">
    <name type="scientific">Candidatus Thalassospirochaeta sargassi</name>
    <dbReference type="NCBI Taxonomy" id="3119039"/>
    <lineage>
        <taxon>Bacteria</taxon>
        <taxon>Pseudomonadati</taxon>
        <taxon>Spirochaetota</taxon>
        <taxon>Spirochaetia</taxon>
        <taxon>Spirochaetales</taxon>
        <taxon>Spirochaetaceae</taxon>
        <taxon>Candidatus Thalassospirochaeta</taxon>
    </lineage>
</organism>
<reference evidence="2 3" key="1">
    <citation type="submission" date="2022-12" db="EMBL/GenBank/DDBJ databases">
        <title>Metagenome assembled genome from gulf of manar.</title>
        <authorList>
            <person name="Kohli P."/>
            <person name="Pk S."/>
            <person name="Venkata Ramana C."/>
            <person name="Sasikala C."/>
        </authorList>
    </citation>
    <scope>NUCLEOTIDE SEQUENCE [LARGE SCALE GENOMIC DNA]</scope>
    <source>
        <strain evidence="2">JB008</strain>
    </source>
</reference>
<keyword evidence="1" id="KW-0472">Membrane</keyword>
<evidence type="ECO:0000313" key="2">
    <source>
        <dbReference type="EMBL" id="MDC7228308.1"/>
    </source>
</evidence>
<evidence type="ECO:0000256" key="1">
    <source>
        <dbReference type="SAM" id="Phobius"/>
    </source>
</evidence>
<keyword evidence="1" id="KW-1133">Transmembrane helix</keyword>
<evidence type="ECO:0000313" key="3">
    <source>
        <dbReference type="Proteomes" id="UP001221217"/>
    </source>
</evidence>
<dbReference type="EMBL" id="JAQQAL010000044">
    <property type="protein sequence ID" value="MDC7228308.1"/>
    <property type="molecule type" value="Genomic_DNA"/>
</dbReference>